<dbReference type="SMART" id="SM00267">
    <property type="entry name" value="GGDEF"/>
    <property type="match status" value="1"/>
</dbReference>
<dbReference type="Pfam" id="PF00990">
    <property type="entry name" value="GGDEF"/>
    <property type="match status" value="1"/>
</dbReference>
<dbReference type="Gene3D" id="3.30.70.270">
    <property type="match status" value="1"/>
</dbReference>
<dbReference type="CDD" id="cd01949">
    <property type="entry name" value="GGDEF"/>
    <property type="match status" value="1"/>
</dbReference>
<dbReference type="InterPro" id="IPR029787">
    <property type="entry name" value="Nucleotide_cyclase"/>
</dbReference>
<dbReference type="PANTHER" id="PTHR46663:SF2">
    <property type="entry name" value="GGDEF DOMAIN-CONTAINING PROTEIN"/>
    <property type="match status" value="1"/>
</dbReference>
<dbReference type="SUPFAM" id="SSF55073">
    <property type="entry name" value="Nucleotide cyclase"/>
    <property type="match status" value="1"/>
</dbReference>
<dbReference type="InterPro" id="IPR000160">
    <property type="entry name" value="GGDEF_dom"/>
</dbReference>
<dbReference type="InterPro" id="IPR043128">
    <property type="entry name" value="Rev_trsase/Diguanyl_cyclase"/>
</dbReference>
<dbReference type="InterPro" id="IPR052163">
    <property type="entry name" value="DGC-Regulatory_Protein"/>
</dbReference>
<evidence type="ECO:0000313" key="4">
    <source>
        <dbReference type="Proteomes" id="UP000245539"/>
    </source>
</evidence>
<feature type="transmembrane region" description="Helical" evidence="1">
    <location>
        <begin position="174"/>
        <end position="201"/>
    </location>
</feature>
<feature type="transmembrane region" description="Helical" evidence="1">
    <location>
        <begin position="150"/>
        <end position="168"/>
    </location>
</feature>
<feature type="domain" description="GGDEF" evidence="2">
    <location>
        <begin position="246"/>
        <end position="383"/>
    </location>
</feature>
<feature type="transmembrane region" description="Helical" evidence="1">
    <location>
        <begin position="117"/>
        <end position="138"/>
    </location>
</feature>
<name>A0A317CK80_9GAMM</name>
<organism evidence="3 4">
    <name type="scientific">Leucothrix pacifica</name>
    <dbReference type="NCBI Taxonomy" id="1247513"/>
    <lineage>
        <taxon>Bacteria</taxon>
        <taxon>Pseudomonadati</taxon>
        <taxon>Pseudomonadota</taxon>
        <taxon>Gammaproteobacteria</taxon>
        <taxon>Thiotrichales</taxon>
        <taxon>Thiotrichaceae</taxon>
        <taxon>Leucothrix</taxon>
    </lineage>
</organism>
<feature type="transmembrane region" description="Helical" evidence="1">
    <location>
        <begin position="93"/>
        <end position="111"/>
    </location>
</feature>
<feature type="transmembrane region" description="Helical" evidence="1">
    <location>
        <begin position="66"/>
        <end position="86"/>
    </location>
</feature>
<evidence type="ECO:0000259" key="2">
    <source>
        <dbReference type="PROSITE" id="PS50887"/>
    </source>
</evidence>
<dbReference type="EMBL" id="QGKM01000021">
    <property type="protein sequence ID" value="PWQ97853.1"/>
    <property type="molecule type" value="Genomic_DNA"/>
</dbReference>
<comment type="caution">
    <text evidence="3">The sequence shown here is derived from an EMBL/GenBank/DDBJ whole genome shotgun (WGS) entry which is preliminary data.</text>
</comment>
<keyword evidence="1" id="KW-0812">Transmembrane</keyword>
<dbReference type="OrthoDB" id="5623169at2"/>
<dbReference type="Proteomes" id="UP000245539">
    <property type="component" value="Unassembled WGS sequence"/>
</dbReference>
<reference evidence="3 4" key="1">
    <citation type="submission" date="2018-05" db="EMBL/GenBank/DDBJ databases">
        <title>Leucothrix arctica sp. nov., isolated from Arctic seawater.</title>
        <authorList>
            <person name="Choi A."/>
            <person name="Baek K."/>
        </authorList>
    </citation>
    <scope>NUCLEOTIDE SEQUENCE [LARGE SCALE GENOMIC DNA]</scope>
    <source>
        <strain evidence="3 4">JCM 18388</strain>
    </source>
</reference>
<dbReference type="PROSITE" id="PS50887">
    <property type="entry name" value="GGDEF"/>
    <property type="match status" value="1"/>
</dbReference>
<dbReference type="PANTHER" id="PTHR46663">
    <property type="entry name" value="DIGUANYLATE CYCLASE DGCT-RELATED"/>
    <property type="match status" value="1"/>
</dbReference>
<keyword evidence="4" id="KW-1185">Reference proteome</keyword>
<sequence>MQLISFLMIVSSTSLILITVLLLIIRTMPSRQGVGWWTCAASLQSFAYILQMLFHDDGKTVSNMLIFYLLQTTVNHLLVIGTLLFIKQKLDLRLWLAVPTVMLAVTTALSLSGQTFLGALLFAVENASAFFMVAYAIYKTAEPINKSTKMMGVFSFLVGVHWLDFPFLGHLEWFQAIGFIIGMTLAIGIFMSLSAMALLQFRDHTQRSEKRAIYAAGHDPLTGLYNRSSLDGLFDDYVAEADEKKLSFIVMYLDLDGFKAVNDQYGHKAGDMLLITVAKRLEKWLGDKGDAIRIGGDEIIVLTRLRGAYSEESAYKSARLLLDMIELPIVDGDNVHNISSSIGGCSYLPGIITPSLDDMIQCADKQMYKAKQAGGHCIFFKEQPGAKRKLIKPDLLVIPKVAEKLQRKKRTKQPIEVV</sequence>
<evidence type="ECO:0000256" key="1">
    <source>
        <dbReference type="SAM" id="Phobius"/>
    </source>
</evidence>
<evidence type="ECO:0000313" key="3">
    <source>
        <dbReference type="EMBL" id="PWQ97853.1"/>
    </source>
</evidence>
<feature type="transmembrane region" description="Helical" evidence="1">
    <location>
        <begin position="6"/>
        <end position="25"/>
    </location>
</feature>
<protein>
    <recommendedName>
        <fullName evidence="2">GGDEF domain-containing protein</fullName>
    </recommendedName>
</protein>
<feature type="transmembrane region" description="Helical" evidence="1">
    <location>
        <begin position="34"/>
        <end position="54"/>
    </location>
</feature>
<accession>A0A317CK80</accession>
<keyword evidence="1" id="KW-1133">Transmembrane helix</keyword>
<keyword evidence="1" id="KW-0472">Membrane</keyword>
<dbReference type="NCBIfam" id="TIGR00254">
    <property type="entry name" value="GGDEF"/>
    <property type="match status" value="1"/>
</dbReference>
<proteinExistence type="predicted"/>
<gene>
    <name evidence="3" type="ORF">DKW60_09245</name>
</gene>
<dbReference type="AlphaFoldDB" id="A0A317CK80"/>